<evidence type="ECO:0000313" key="2">
    <source>
        <dbReference type="EMBL" id="KJF59974.1"/>
    </source>
</evidence>
<evidence type="ECO:0000313" key="3">
    <source>
        <dbReference type="Proteomes" id="UP000001261"/>
    </source>
</evidence>
<keyword evidence="3" id="KW-1185">Reference proteome</keyword>
<organism evidence="2 3">
    <name type="scientific">Coccidioides immitis (strain RS)</name>
    <name type="common">Valley fever fungus</name>
    <dbReference type="NCBI Taxonomy" id="246410"/>
    <lineage>
        <taxon>Eukaryota</taxon>
        <taxon>Fungi</taxon>
        <taxon>Dikarya</taxon>
        <taxon>Ascomycota</taxon>
        <taxon>Pezizomycotina</taxon>
        <taxon>Eurotiomycetes</taxon>
        <taxon>Eurotiomycetidae</taxon>
        <taxon>Onygenales</taxon>
        <taxon>Onygenaceae</taxon>
        <taxon>Coccidioides</taxon>
    </lineage>
</organism>
<dbReference type="KEGG" id="cim:CIMG_10999"/>
<sequence>MAHEPILPGLQPINIYSILPTVLLFHVRLNGQPAAIGGGQAHRIRLNSYAMPILELNSGVFSCIEDLASQEDQSQGSRETDPGGHAKGVSRSINQRLHETYTDGSFLGRPPPRMQRRNWDIDD</sequence>
<accession>A0A0D8JS63</accession>
<proteinExistence type="predicted"/>
<dbReference type="InParanoid" id="A0A0D8JS63"/>
<gene>
    <name evidence="2" type="ORF">CIMG_10999</name>
</gene>
<reference evidence="3" key="2">
    <citation type="journal article" date="2010" name="Genome Res.">
        <title>Population genomic sequencing of Coccidioides fungi reveals recent hybridization and transposon control.</title>
        <authorList>
            <person name="Neafsey D.E."/>
            <person name="Barker B.M."/>
            <person name="Sharpton T.J."/>
            <person name="Stajich J.E."/>
            <person name="Park D.J."/>
            <person name="Whiston E."/>
            <person name="Hung C.-Y."/>
            <person name="McMahan C."/>
            <person name="White J."/>
            <person name="Sykes S."/>
            <person name="Heiman D."/>
            <person name="Young S."/>
            <person name="Zeng Q."/>
            <person name="Abouelleil A."/>
            <person name="Aftuck L."/>
            <person name="Bessette D."/>
            <person name="Brown A."/>
            <person name="FitzGerald M."/>
            <person name="Lui A."/>
            <person name="Macdonald J.P."/>
            <person name="Priest M."/>
            <person name="Orbach M.J."/>
            <person name="Galgiani J.N."/>
            <person name="Kirkland T.N."/>
            <person name="Cole G.T."/>
            <person name="Birren B.W."/>
            <person name="Henn M.R."/>
            <person name="Taylor J.W."/>
            <person name="Rounsley S.D."/>
        </authorList>
    </citation>
    <scope>GENOME REANNOTATION</scope>
    <source>
        <strain evidence="3">RS</strain>
    </source>
</reference>
<dbReference type="Proteomes" id="UP000001261">
    <property type="component" value="Unassembled WGS sequence"/>
</dbReference>
<evidence type="ECO:0000256" key="1">
    <source>
        <dbReference type="SAM" id="MobiDB-lite"/>
    </source>
</evidence>
<dbReference type="EMBL" id="GG704911">
    <property type="protein sequence ID" value="KJF59974.1"/>
    <property type="molecule type" value="Genomic_DNA"/>
</dbReference>
<dbReference type="VEuPathDB" id="FungiDB:CIMG_10999"/>
<dbReference type="AlphaFoldDB" id="A0A0D8JS63"/>
<feature type="region of interest" description="Disordered" evidence="1">
    <location>
        <begin position="69"/>
        <end position="123"/>
    </location>
</feature>
<dbReference type="GeneID" id="24163522"/>
<dbReference type="RefSeq" id="XP_012214403.1">
    <property type="nucleotide sequence ID" value="XM_012358980.1"/>
</dbReference>
<reference evidence="3" key="1">
    <citation type="journal article" date="2009" name="Genome Res.">
        <title>Comparative genomic analyses of the human fungal pathogens Coccidioides and their relatives.</title>
        <authorList>
            <person name="Sharpton T.J."/>
            <person name="Stajich J.E."/>
            <person name="Rounsley S.D."/>
            <person name="Gardner M.J."/>
            <person name="Wortman J.R."/>
            <person name="Jordar V.S."/>
            <person name="Maiti R."/>
            <person name="Kodira C.D."/>
            <person name="Neafsey D.E."/>
            <person name="Zeng Q."/>
            <person name="Hung C.-Y."/>
            <person name="McMahan C."/>
            <person name="Muszewska A."/>
            <person name="Grynberg M."/>
            <person name="Mandel M.A."/>
            <person name="Kellner E.M."/>
            <person name="Barker B.M."/>
            <person name="Galgiani J.N."/>
            <person name="Orbach M.J."/>
            <person name="Kirkland T.N."/>
            <person name="Cole G.T."/>
            <person name="Henn M.R."/>
            <person name="Birren B.W."/>
            <person name="Taylor J.W."/>
        </authorList>
    </citation>
    <scope>NUCLEOTIDE SEQUENCE [LARGE SCALE GENOMIC DNA]</scope>
    <source>
        <strain evidence="3">RS</strain>
    </source>
</reference>
<protein>
    <submittedName>
        <fullName evidence="2">Uncharacterized protein</fullName>
    </submittedName>
</protein>
<name>A0A0D8JS63_COCIM</name>